<dbReference type="AlphaFoldDB" id="A0A0M5KXZ2"/>
<proteinExistence type="predicted"/>
<accession>A0A0M5KXZ2</accession>
<reference evidence="1 2" key="1">
    <citation type="submission" date="2018-08" db="EMBL/GenBank/DDBJ databases">
        <title>A genome reference for cultivated species of the human gut microbiota.</title>
        <authorList>
            <person name="Zou Y."/>
            <person name="Xue W."/>
            <person name="Luo G."/>
        </authorList>
    </citation>
    <scope>NUCLEOTIDE SEQUENCE [LARGE SCALE GENOMIC DNA]</scope>
    <source>
        <strain evidence="1 2">AM12-10</strain>
    </source>
</reference>
<protein>
    <submittedName>
        <fullName evidence="1">Uncharacterized protein</fullName>
    </submittedName>
</protein>
<evidence type="ECO:0000313" key="1">
    <source>
        <dbReference type="EMBL" id="RHJ25059.1"/>
    </source>
</evidence>
<comment type="caution">
    <text evidence="1">The sequence shown here is derived from an EMBL/GenBank/DDBJ whole genome shotgun (WGS) entry which is preliminary data.</text>
</comment>
<name>A0A0M5KXZ2_BIFBI</name>
<gene>
    <name evidence="1" type="ORF">DW137_00445</name>
</gene>
<dbReference type="EMBL" id="QRLR01000001">
    <property type="protein sequence ID" value="RHJ25059.1"/>
    <property type="molecule type" value="Genomic_DNA"/>
</dbReference>
<organism evidence="1 2">
    <name type="scientific">Bifidobacterium bifidum</name>
    <dbReference type="NCBI Taxonomy" id="1681"/>
    <lineage>
        <taxon>Bacteria</taxon>
        <taxon>Bacillati</taxon>
        <taxon>Actinomycetota</taxon>
        <taxon>Actinomycetes</taxon>
        <taxon>Bifidobacteriales</taxon>
        <taxon>Bifidobacteriaceae</taxon>
        <taxon>Bifidobacterium</taxon>
    </lineage>
</organism>
<dbReference type="Proteomes" id="UP000283727">
    <property type="component" value="Unassembled WGS sequence"/>
</dbReference>
<evidence type="ECO:0000313" key="2">
    <source>
        <dbReference type="Proteomes" id="UP000283727"/>
    </source>
</evidence>
<sequence length="73" mass="8550">MAVFVSHAFVLYLNPLPVPHIDGPFLFGPNRFFHDYLEGRNIAFEDQELQVDFSSMNEMGITFMEEWNKMYTG</sequence>